<sequence>MKLKLGILDQSPVSHSDSSAASALVNSINLALFAEEAGFHSIMYSEHHGVMAYGSSSPELLAAIVLSKTKRIKVGTAGIMMRNYSAYKIAEWAKLLATLYTERFMLGLGKAPGGLKDAVMALNNHKPVTLSNLETKLEEIIQYIREEKGIYEGLIAQPTQIKNLPEILWLGSGMTSANEAANHGVGYSFAAFMNSDNGRDVTENYLKEFDETKYASKPSLQVAVAVSVAENSEQAKRNAYGMAYQFLQSRQLVSPEPVLSADMIEQRILGTKDEEEFFTVLDRIIWGNSQSVFHQLQMVSERYQTDDILLLCNMYREEDRLNTYKNLIENNK</sequence>
<keyword evidence="4" id="KW-1185">Reference proteome</keyword>
<evidence type="ECO:0000313" key="3">
    <source>
        <dbReference type="EMBL" id="OCA72571.1"/>
    </source>
</evidence>
<dbReference type="OrthoDB" id="9780518at2"/>
<dbReference type="InterPro" id="IPR011251">
    <property type="entry name" value="Luciferase-like_dom"/>
</dbReference>
<dbReference type="EMBL" id="MAYH01000023">
    <property type="protein sequence ID" value="OCA72571.1"/>
    <property type="molecule type" value="Genomic_DNA"/>
</dbReference>
<reference evidence="3 4" key="1">
    <citation type="submission" date="2016-07" db="EMBL/GenBank/DDBJ databases">
        <authorList>
            <person name="Jeong J.-J."/>
            <person name="Kim D.W."/>
            <person name="Sang M.K."/>
            <person name="Choi I.-G."/>
            <person name="Kim K.D."/>
        </authorList>
    </citation>
    <scope>NUCLEOTIDE SEQUENCE [LARGE SCALE GENOMIC DNA]</scope>
    <source>
        <strain evidence="3 4">UTM-3</strain>
    </source>
</reference>
<dbReference type="Pfam" id="PF00296">
    <property type="entry name" value="Bac_luciferase"/>
    <property type="match status" value="1"/>
</dbReference>
<dbReference type="SUPFAM" id="SSF51679">
    <property type="entry name" value="Bacterial luciferase-like"/>
    <property type="match status" value="1"/>
</dbReference>
<feature type="domain" description="Luciferase-like" evidence="2">
    <location>
        <begin position="6"/>
        <end position="248"/>
    </location>
</feature>
<organism evidence="3 4">
    <name type="scientific">Chryseobacterium artocarpi</name>
    <dbReference type="NCBI Taxonomy" id="1414727"/>
    <lineage>
        <taxon>Bacteria</taxon>
        <taxon>Pseudomonadati</taxon>
        <taxon>Bacteroidota</taxon>
        <taxon>Flavobacteriia</taxon>
        <taxon>Flavobacteriales</taxon>
        <taxon>Weeksellaceae</taxon>
        <taxon>Chryseobacterium group</taxon>
        <taxon>Chryseobacterium</taxon>
    </lineage>
</organism>
<dbReference type="Gene3D" id="3.20.20.30">
    <property type="entry name" value="Luciferase-like domain"/>
    <property type="match status" value="1"/>
</dbReference>
<protein>
    <recommendedName>
        <fullName evidence="2">Luciferase-like domain-containing protein</fullName>
    </recommendedName>
</protein>
<dbReference type="Proteomes" id="UP000092651">
    <property type="component" value="Unassembled WGS sequence"/>
</dbReference>
<dbReference type="PANTHER" id="PTHR30137:SF20">
    <property type="entry name" value="N-ACETYL-S-ALKYLCYSTEINE MONOOXYGENASE"/>
    <property type="match status" value="1"/>
</dbReference>
<dbReference type="InterPro" id="IPR019949">
    <property type="entry name" value="CmoO-like"/>
</dbReference>
<name>A0A1B8ZLT7_9FLAO</name>
<evidence type="ECO:0000313" key="4">
    <source>
        <dbReference type="Proteomes" id="UP000092651"/>
    </source>
</evidence>
<dbReference type="InterPro" id="IPR036661">
    <property type="entry name" value="Luciferase-like_sf"/>
</dbReference>
<dbReference type="InterPro" id="IPR050766">
    <property type="entry name" value="Bact_Lucif_Oxidored"/>
</dbReference>
<gene>
    <name evidence="3" type="ORF">BBI01_10690</name>
</gene>
<accession>A0A1B8ZLT7</accession>
<evidence type="ECO:0000259" key="2">
    <source>
        <dbReference type="Pfam" id="PF00296"/>
    </source>
</evidence>
<dbReference type="AlphaFoldDB" id="A0A1B8ZLT7"/>
<dbReference type="RefSeq" id="WP_065394790.1">
    <property type="nucleotide sequence ID" value="NZ_MAYH01000023.1"/>
</dbReference>
<dbReference type="GO" id="GO:0005829">
    <property type="term" value="C:cytosol"/>
    <property type="evidence" value="ECO:0007669"/>
    <property type="project" value="TreeGrafter"/>
</dbReference>
<evidence type="ECO:0000256" key="1">
    <source>
        <dbReference type="ARBA" id="ARBA00007789"/>
    </source>
</evidence>
<comment type="caution">
    <text evidence="3">The sequence shown here is derived from an EMBL/GenBank/DDBJ whole genome shotgun (WGS) entry which is preliminary data.</text>
</comment>
<dbReference type="NCBIfam" id="TIGR03558">
    <property type="entry name" value="oxido_grp_1"/>
    <property type="match status" value="1"/>
</dbReference>
<comment type="similarity">
    <text evidence="1">To bacterial alkanal monooxygenase alpha and beta chains.</text>
</comment>
<dbReference type="GO" id="GO:0016705">
    <property type="term" value="F:oxidoreductase activity, acting on paired donors, with incorporation or reduction of molecular oxygen"/>
    <property type="evidence" value="ECO:0007669"/>
    <property type="project" value="InterPro"/>
</dbReference>
<dbReference type="PANTHER" id="PTHR30137">
    <property type="entry name" value="LUCIFERASE-LIKE MONOOXYGENASE"/>
    <property type="match status" value="1"/>
</dbReference>
<proteinExistence type="predicted"/>